<protein>
    <submittedName>
        <fullName evidence="2">Uncharacterized protein</fullName>
    </submittedName>
</protein>
<dbReference type="RefSeq" id="WP_268109946.1">
    <property type="nucleotide sequence ID" value="NZ_JAPPUX010000001.1"/>
</dbReference>
<feature type="chain" id="PRO_5045327921" evidence="1">
    <location>
        <begin position="21"/>
        <end position="147"/>
    </location>
</feature>
<organism evidence="2 3">
    <name type="scientific">Nocardioides pini</name>
    <dbReference type="NCBI Taxonomy" id="2975053"/>
    <lineage>
        <taxon>Bacteria</taxon>
        <taxon>Bacillati</taxon>
        <taxon>Actinomycetota</taxon>
        <taxon>Actinomycetes</taxon>
        <taxon>Propionibacteriales</taxon>
        <taxon>Nocardioidaceae</taxon>
        <taxon>Nocardioides</taxon>
    </lineage>
</organism>
<accession>A0ABT4CAM8</accession>
<evidence type="ECO:0000313" key="3">
    <source>
        <dbReference type="Proteomes" id="UP001074726"/>
    </source>
</evidence>
<feature type="signal peptide" evidence="1">
    <location>
        <begin position="1"/>
        <end position="20"/>
    </location>
</feature>
<keyword evidence="3" id="KW-1185">Reference proteome</keyword>
<dbReference type="EMBL" id="JAPPUX010000001">
    <property type="protein sequence ID" value="MCY4725139.1"/>
    <property type="molecule type" value="Genomic_DNA"/>
</dbReference>
<evidence type="ECO:0000313" key="2">
    <source>
        <dbReference type="EMBL" id="MCY4725139.1"/>
    </source>
</evidence>
<sequence length="147" mass="15270">MTLPSALASLALTLSAWGTATGTTSGTDTDEGSPVIAMPEEAHDYPLAQVSGLLELREGCLVLGGAVVFWPYGAAWDAENKAVSFEDSPQFEDAAAAPIGAVFTGGGGWYPTDTASFRSWRGDELADSIEKCQEATGISGDVVYAYP</sequence>
<keyword evidence="1" id="KW-0732">Signal</keyword>
<name>A0ABT4CAM8_9ACTN</name>
<comment type="caution">
    <text evidence="2">The sequence shown here is derived from an EMBL/GenBank/DDBJ whole genome shotgun (WGS) entry which is preliminary data.</text>
</comment>
<evidence type="ECO:0000256" key="1">
    <source>
        <dbReference type="SAM" id="SignalP"/>
    </source>
</evidence>
<dbReference type="Proteomes" id="UP001074726">
    <property type="component" value="Unassembled WGS sequence"/>
</dbReference>
<proteinExistence type="predicted"/>
<gene>
    <name evidence="2" type="ORF">NYO98_02535</name>
</gene>
<reference evidence="2" key="1">
    <citation type="submission" date="2022-08" db="EMBL/GenBank/DDBJ databases">
        <title>Genome sequencing of Nocardioides sp. STR2.</title>
        <authorList>
            <person name="So Y."/>
        </authorList>
    </citation>
    <scope>NUCLEOTIDE SEQUENCE</scope>
    <source>
        <strain evidence="2">STR2</strain>
    </source>
</reference>